<gene>
    <name evidence="1" type="ORF">LVIROSA_LOCUS36174</name>
</gene>
<accession>A0AAU9PLA6</accession>
<proteinExistence type="predicted"/>
<dbReference type="EMBL" id="CAKMRJ010005634">
    <property type="protein sequence ID" value="CAH1450768.1"/>
    <property type="molecule type" value="Genomic_DNA"/>
</dbReference>
<evidence type="ECO:0000313" key="1">
    <source>
        <dbReference type="EMBL" id="CAH1450768.1"/>
    </source>
</evidence>
<comment type="caution">
    <text evidence="1">The sequence shown here is derived from an EMBL/GenBank/DDBJ whole genome shotgun (WGS) entry which is preliminary data.</text>
</comment>
<keyword evidence="2" id="KW-1185">Reference proteome</keyword>
<dbReference type="AlphaFoldDB" id="A0AAU9PLA6"/>
<organism evidence="1 2">
    <name type="scientific">Lactuca virosa</name>
    <dbReference type="NCBI Taxonomy" id="75947"/>
    <lineage>
        <taxon>Eukaryota</taxon>
        <taxon>Viridiplantae</taxon>
        <taxon>Streptophyta</taxon>
        <taxon>Embryophyta</taxon>
        <taxon>Tracheophyta</taxon>
        <taxon>Spermatophyta</taxon>
        <taxon>Magnoliopsida</taxon>
        <taxon>eudicotyledons</taxon>
        <taxon>Gunneridae</taxon>
        <taxon>Pentapetalae</taxon>
        <taxon>asterids</taxon>
        <taxon>campanulids</taxon>
        <taxon>Asterales</taxon>
        <taxon>Asteraceae</taxon>
        <taxon>Cichorioideae</taxon>
        <taxon>Cichorieae</taxon>
        <taxon>Lactucinae</taxon>
        <taxon>Lactuca</taxon>
    </lineage>
</organism>
<name>A0AAU9PLA6_9ASTR</name>
<sequence>MIGTALHGANPESKKVHKYTVAGFMLPFKIWIVETFPEATRYYIRTPTELPHMRSWRSKTPLSWVQCRRIINVSVV</sequence>
<dbReference type="Proteomes" id="UP001157418">
    <property type="component" value="Unassembled WGS sequence"/>
</dbReference>
<reference evidence="1 2" key="1">
    <citation type="submission" date="2022-01" db="EMBL/GenBank/DDBJ databases">
        <authorList>
            <person name="Xiong W."/>
            <person name="Schranz E."/>
        </authorList>
    </citation>
    <scope>NUCLEOTIDE SEQUENCE [LARGE SCALE GENOMIC DNA]</scope>
</reference>
<protein>
    <submittedName>
        <fullName evidence="1">Uncharacterized protein</fullName>
    </submittedName>
</protein>
<evidence type="ECO:0000313" key="2">
    <source>
        <dbReference type="Proteomes" id="UP001157418"/>
    </source>
</evidence>